<evidence type="ECO:0000313" key="6">
    <source>
        <dbReference type="EMBL" id="ANY80738.1"/>
    </source>
</evidence>
<dbReference type="OrthoDB" id="6439987at2"/>
<dbReference type="RefSeq" id="WP_099511808.1">
    <property type="nucleotide sequence ID" value="NZ_CP016616.1"/>
</dbReference>
<evidence type="ECO:0000256" key="3">
    <source>
        <dbReference type="ARBA" id="ARBA00022679"/>
    </source>
</evidence>
<comment type="catalytic activity">
    <reaction evidence="5">
        <text>Co-precorrin-5B + S-adenosyl-L-methionine = Co-precorrin-6A + S-adenosyl-L-homocysteine</text>
        <dbReference type="Rhea" id="RHEA:26285"/>
        <dbReference type="ChEBI" id="CHEBI:57856"/>
        <dbReference type="ChEBI" id="CHEBI:59789"/>
        <dbReference type="ChEBI" id="CHEBI:60063"/>
        <dbReference type="ChEBI" id="CHEBI:60064"/>
        <dbReference type="EC" id="2.1.1.195"/>
    </reaction>
</comment>
<dbReference type="Gene3D" id="3.30.2110.10">
    <property type="entry name" value="CbiD-like"/>
    <property type="match status" value="1"/>
</dbReference>
<keyword evidence="1 5" id="KW-0169">Cobalamin biosynthesis</keyword>
<keyword evidence="2 5" id="KW-0489">Methyltransferase</keyword>
<dbReference type="EC" id="2.1.1.195" evidence="5"/>
<dbReference type="GO" id="GO:0019251">
    <property type="term" value="P:anaerobic cobalamin biosynthetic process"/>
    <property type="evidence" value="ECO:0007669"/>
    <property type="project" value="UniProtKB-UniRule"/>
</dbReference>
<dbReference type="NCBIfam" id="TIGR00312">
    <property type="entry name" value="cbiD"/>
    <property type="match status" value="1"/>
</dbReference>
<keyword evidence="4 5" id="KW-0949">S-adenosyl-L-methionine</keyword>
<dbReference type="InterPro" id="IPR002748">
    <property type="entry name" value="CbiD"/>
</dbReference>
<dbReference type="KEGG" id="moc:BB934_22970"/>
<comment type="pathway">
    <text evidence="5">Cofactor biosynthesis; adenosylcobalamin biosynthesis; cob(II)yrinate a,c-diamide from sirohydrochlorin (anaerobic route): step 6/10.</text>
</comment>
<dbReference type="InterPro" id="IPR036074">
    <property type="entry name" value="CbiD_sf"/>
</dbReference>
<dbReference type="UniPathway" id="UPA00148">
    <property type="reaction ID" value="UER00227"/>
</dbReference>
<evidence type="ECO:0000256" key="4">
    <source>
        <dbReference type="ARBA" id="ARBA00022691"/>
    </source>
</evidence>
<keyword evidence="3 5" id="KW-0808">Transferase</keyword>
<proteinExistence type="inferred from homology"/>
<organism evidence="6">
    <name type="scientific">Microvirga ossetica</name>
    <dbReference type="NCBI Taxonomy" id="1882682"/>
    <lineage>
        <taxon>Bacteria</taxon>
        <taxon>Pseudomonadati</taxon>
        <taxon>Pseudomonadota</taxon>
        <taxon>Alphaproteobacteria</taxon>
        <taxon>Hyphomicrobiales</taxon>
        <taxon>Methylobacteriaceae</taxon>
        <taxon>Microvirga</taxon>
    </lineage>
</organism>
<name>A0A1B2EL79_9HYPH</name>
<dbReference type="SUPFAM" id="SSF111342">
    <property type="entry name" value="CbiD-like"/>
    <property type="match status" value="1"/>
</dbReference>
<dbReference type="PANTHER" id="PTHR35863">
    <property type="entry name" value="COBALT-PRECORRIN-5B C(1)-METHYLTRANSFERASE"/>
    <property type="match status" value="1"/>
</dbReference>
<dbReference type="HAMAP" id="MF_00787">
    <property type="entry name" value="CbiD"/>
    <property type="match status" value="1"/>
</dbReference>
<evidence type="ECO:0000256" key="5">
    <source>
        <dbReference type="HAMAP-Rule" id="MF_00787"/>
    </source>
</evidence>
<gene>
    <name evidence="5" type="primary">cbiD</name>
    <name evidence="6" type="ORF">BB934_22970</name>
</gene>
<comment type="function">
    <text evidence="5">Catalyzes the methylation of C-1 in cobalt-precorrin-5B to form cobalt-precorrin-6A.</text>
</comment>
<dbReference type="EMBL" id="CP016616">
    <property type="protein sequence ID" value="ANY80738.1"/>
    <property type="molecule type" value="Genomic_DNA"/>
</dbReference>
<protein>
    <recommendedName>
        <fullName evidence="5">Cobalt-precorrin-5B C(1)-methyltransferase</fullName>
        <ecNumber evidence="5">2.1.1.195</ecNumber>
    </recommendedName>
    <alternativeName>
        <fullName evidence="5">Cobalt-precorrin-6A synthase</fullName>
    </alternativeName>
</protein>
<comment type="similarity">
    <text evidence="5">Belongs to the CbiD family.</text>
</comment>
<dbReference type="PANTHER" id="PTHR35863:SF1">
    <property type="entry name" value="COBALT-PRECORRIN-5B C(1)-METHYLTRANSFERASE"/>
    <property type="match status" value="1"/>
</dbReference>
<evidence type="ECO:0000256" key="2">
    <source>
        <dbReference type="ARBA" id="ARBA00022603"/>
    </source>
</evidence>
<dbReference type="Pfam" id="PF01888">
    <property type="entry name" value="CbiD"/>
    <property type="match status" value="1"/>
</dbReference>
<accession>A0A1B2EL79</accession>
<dbReference type="GO" id="GO:0032259">
    <property type="term" value="P:methylation"/>
    <property type="evidence" value="ECO:0007669"/>
    <property type="project" value="UniProtKB-KW"/>
</dbReference>
<reference evidence="6" key="1">
    <citation type="submission" date="2016-07" db="EMBL/GenBank/DDBJ databases">
        <title>Microvirga ossetica sp. nov. a new species of rhizobia isolated from root nodules of the legume species Vicia alpestris Steven originated from North Ossetia region in the Caucasus.</title>
        <authorList>
            <person name="Safronova V.I."/>
            <person name="Kuznetsova I.G."/>
            <person name="Sazanova A.L."/>
            <person name="Belimov A."/>
            <person name="Andronov E."/>
            <person name="Osledkin Y.S."/>
            <person name="Onishchuk O.P."/>
            <person name="Kurchak O.N."/>
            <person name="Shaposhnikov A.I."/>
            <person name="Willems A."/>
            <person name="Tikhonovich I.A."/>
        </authorList>
    </citation>
    <scope>NUCLEOTIDE SEQUENCE [LARGE SCALE GENOMIC DNA]</scope>
    <source>
        <strain evidence="6">V5/3M</strain>
    </source>
</reference>
<dbReference type="NCBIfam" id="NF000849">
    <property type="entry name" value="PRK00075.1-1"/>
    <property type="match status" value="1"/>
</dbReference>
<sequence>MDESKPAGPLRRGWTTGACATAAAKAAYLGWRTGDFPDLVEIALPGGARPAFSLAIAEPFEGGARAGIVKDAGDDPDVTHGALVIATIRAGMPGTGVTFRAGEGVGTVTRAGLPLPPGEPAINPAPRQMIRDNLEEAARSVGGPTDIEVEISIPGGEAIAQKTLNPRLGILGGLSILGTTGVVVPYSCSAWIHSIYRGIDVARAGGLDHVAGATGSTSEKAVQALYDLPEQALIDMGDFAGGMLKYLRRNPVPKVTIAGGIAKMTKLGQGLLDLHSRSGAVDLAWLAERLAEAGAEPSAVEEARGANTALEVLEIANRLGLQLGDVVARYAWQTAAKALRGAESALEIVVFDRDGKLVGRMPFHPVV</sequence>
<dbReference type="PIRSF" id="PIRSF026782">
    <property type="entry name" value="CbiD"/>
    <property type="match status" value="1"/>
</dbReference>
<dbReference type="GO" id="GO:0043780">
    <property type="term" value="F:cobalt-precorrin-5B C1-methyltransferase activity"/>
    <property type="evidence" value="ECO:0007669"/>
    <property type="project" value="RHEA"/>
</dbReference>
<evidence type="ECO:0000256" key="1">
    <source>
        <dbReference type="ARBA" id="ARBA00022573"/>
    </source>
</evidence>
<dbReference type="AlphaFoldDB" id="A0A1B2EL79"/>